<dbReference type="Proteomes" id="UP000005723">
    <property type="component" value="Unassembled WGS sequence"/>
</dbReference>
<reference evidence="1 2" key="1">
    <citation type="submission" date="2010-01" db="EMBL/GenBank/DDBJ databases">
        <authorList>
            <person name="Muzny D."/>
            <person name="Qin X."/>
            <person name="Deng J."/>
            <person name="Jiang H."/>
            <person name="Liu Y."/>
            <person name="Qu J."/>
            <person name="Song X.-Z."/>
            <person name="Zhang L."/>
            <person name="Thornton R."/>
            <person name="Coyle M."/>
            <person name="Francisco L."/>
            <person name="Jackson L."/>
            <person name="Javaid M."/>
            <person name="Korchina V."/>
            <person name="Kovar C."/>
            <person name="Mata R."/>
            <person name="Mathew T."/>
            <person name="Ngo R."/>
            <person name="Nguyen L."/>
            <person name="Nguyen N."/>
            <person name="Okwuonu G."/>
            <person name="Ongeri F."/>
            <person name="Pham C."/>
            <person name="Simmons D."/>
            <person name="Wilczek-Boney K."/>
            <person name="Hale W."/>
            <person name="Jakkamsetti A."/>
            <person name="Pham P."/>
            <person name="Ruth R."/>
            <person name="San Lucas F."/>
            <person name="Warren J."/>
            <person name="Zhang J."/>
            <person name="Zhao Z."/>
            <person name="Zhou C."/>
            <person name="Zhu D."/>
            <person name="Lee S."/>
            <person name="Bess C."/>
            <person name="Blankenburg K."/>
            <person name="Forbes L."/>
            <person name="Fu Q."/>
            <person name="Gubbala S."/>
            <person name="Hirani K."/>
            <person name="Jayaseelan J.C."/>
            <person name="Lara F."/>
            <person name="Munidasa M."/>
            <person name="Palculict T."/>
            <person name="Patil S."/>
            <person name="Pu L.-L."/>
            <person name="Saada N."/>
            <person name="Tang L."/>
            <person name="Weissenberger G."/>
            <person name="Zhu Y."/>
            <person name="Hemphill L."/>
            <person name="Shang Y."/>
            <person name="Youmans B."/>
            <person name="Ayvaz T."/>
            <person name="Ross M."/>
            <person name="Santibanez J."/>
            <person name="Aqrawi P."/>
            <person name="Gross S."/>
            <person name="Joshi V."/>
            <person name="Fowler G."/>
            <person name="Nazareth L."/>
            <person name="Reid J."/>
            <person name="Worley K."/>
            <person name="Petrosino J."/>
            <person name="Highlander S."/>
            <person name="Gibbs R."/>
        </authorList>
    </citation>
    <scope>NUCLEOTIDE SEQUENCE [LARGE SCALE GENOMIC DNA]</scope>
    <source>
        <strain evidence="1 2">DSM 4582</strain>
    </source>
</reference>
<dbReference type="OrthoDB" id="6453465at2"/>
<sequence>MNSLVDDPCFHPDGGQTLQQRLLQLIGTRSRRQAAEDWGIKYATLNNYLTARKSHPRPRIVKQIADAERVDAKWILFGAIERNNVCNKETNNATPAQPYSDNIRFICDMMAVLNSKEIELLRNTLIREGIKTLLALTDEDNLRLLNLARRHKQAALLLERLSDEQLSEFLQQNTPGIAPPALAISTPKD</sequence>
<dbReference type="GO" id="GO:0003677">
    <property type="term" value="F:DNA binding"/>
    <property type="evidence" value="ECO:0007669"/>
    <property type="project" value="InterPro"/>
</dbReference>
<name>D4E336_SEROD</name>
<comment type="caution">
    <text evidence="1">The sequence shown here is derived from an EMBL/GenBank/DDBJ whole genome shotgun (WGS) entry which is preliminary data.</text>
</comment>
<dbReference type="AlphaFoldDB" id="D4E336"/>
<organism evidence="1 2">
    <name type="scientific">Serratia odorifera DSM 4582</name>
    <dbReference type="NCBI Taxonomy" id="667129"/>
    <lineage>
        <taxon>Bacteria</taxon>
        <taxon>Pseudomonadati</taxon>
        <taxon>Pseudomonadota</taxon>
        <taxon>Gammaproteobacteria</taxon>
        <taxon>Enterobacterales</taxon>
        <taxon>Yersiniaceae</taxon>
        <taxon>Serratia</taxon>
    </lineage>
</organism>
<evidence type="ECO:0008006" key="3">
    <source>
        <dbReference type="Google" id="ProtNLM"/>
    </source>
</evidence>
<dbReference type="RefSeq" id="WP_004959934.1">
    <property type="nucleotide sequence ID" value="NZ_GG753567.1"/>
</dbReference>
<dbReference type="Gene3D" id="1.10.260.40">
    <property type="entry name" value="lambda repressor-like DNA-binding domains"/>
    <property type="match status" value="1"/>
</dbReference>
<dbReference type="EMBL" id="ADBY01000043">
    <property type="protein sequence ID" value="EFE95791.1"/>
    <property type="molecule type" value="Genomic_DNA"/>
</dbReference>
<gene>
    <name evidence="1" type="ORF">HMPREF0758_2586</name>
</gene>
<keyword evidence="2" id="KW-1185">Reference proteome</keyword>
<dbReference type="InterPro" id="IPR010982">
    <property type="entry name" value="Lambda_DNA-bd_dom_sf"/>
</dbReference>
<dbReference type="HOGENOM" id="CLU_1508353_0_0_6"/>
<evidence type="ECO:0000313" key="2">
    <source>
        <dbReference type="Proteomes" id="UP000005723"/>
    </source>
</evidence>
<proteinExistence type="predicted"/>
<protein>
    <recommendedName>
        <fullName evidence="3">Bacteriophage CI repressor protein</fullName>
    </recommendedName>
</protein>
<evidence type="ECO:0000313" key="1">
    <source>
        <dbReference type="EMBL" id="EFE95791.1"/>
    </source>
</evidence>
<accession>D4E336</accession>